<dbReference type="Gene3D" id="3.40.50.300">
    <property type="entry name" value="P-loop containing nucleotide triphosphate hydrolases"/>
    <property type="match status" value="1"/>
</dbReference>
<evidence type="ECO:0000256" key="5">
    <source>
        <dbReference type="PIRSR" id="PIRSR637359-3"/>
    </source>
</evidence>
<name>A0A8S1EHJ8_9PELO</name>
<comment type="caution">
    <text evidence="8">The sequence shown here is derived from an EMBL/GenBank/DDBJ whole genome shotgun (WGS) entry which is preliminary data.</text>
</comment>
<dbReference type="GO" id="GO:0008467">
    <property type="term" value="F:[heparan sulfate]-glucosamine 3-sulfotransferase activity"/>
    <property type="evidence" value="ECO:0007669"/>
    <property type="project" value="TreeGrafter"/>
</dbReference>
<feature type="disulfide bond" evidence="5">
    <location>
        <begin position="240"/>
        <end position="250"/>
    </location>
</feature>
<keyword evidence="2" id="KW-0325">Glycoprotein</keyword>
<evidence type="ECO:0000256" key="3">
    <source>
        <dbReference type="PIRSR" id="PIRSR637359-1"/>
    </source>
</evidence>
<dbReference type="SUPFAM" id="SSF52540">
    <property type="entry name" value="P-loop containing nucleoside triphosphate hydrolases"/>
    <property type="match status" value="1"/>
</dbReference>
<feature type="binding site" evidence="4">
    <location>
        <position position="127"/>
    </location>
    <ligand>
        <name>3'-phosphoadenylyl sulfate</name>
        <dbReference type="ChEBI" id="CHEBI:58339"/>
    </ligand>
</feature>
<feature type="binding site" evidence="4">
    <location>
        <begin position="38"/>
        <end position="42"/>
    </location>
    <ligand>
        <name>3'-phosphoadenylyl sulfate</name>
        <dbReference type="ChEBI" id="CHEBI:58339"/>
    </ligand>
</feature>
<dbReference type="OrthoDB" id="411451at2759"/>
<dbReference type="PANTHER" id="PTHR10605">
    <property type="entry name" value="HEPARAN SULFATE SULFOTRANSFERASE"/>
    <property type="match status" value="1"/>
</dbReference>
<sequence>MNHKILFLILLIRMCSTGPVPDNPKKRFPTAIIVGVKKAGTRALLEFLKINPLVKAPGPEVHFFDKNFNKGLEWYRDQMPLTHSGEVTIEKSPAYFHSKNAPERIKSLNPNTKIIIVVRNPVVRAISDYTQSSSKRKRLGLMPSFEEMAVGNCAIWLKANCTTKVRGVNAGWGAIRIGVYHKHMKRWLEHFPMENIHIVDGEKLIKSPSEEVSATEKFLGLTPVAKPADFGIDPIKKFPCVRKSDGKLHCLGKTKGRPHPIVKRDVLDTLKSFYEPENKRFYKMINKWFDWN</sequence>
<gene>
    <name evidence="8" type="ORF">CBOVIS_LOCUS3369</name>
</gene>
<organism evidence="8 9">
    <name type="scientific">Caenorhabditis bovis</name>
    <dbReference type="NCBI Taxonomy" id="2654633"/>
    <lineage>
        <taxon>Eukaryota</taxon>
        <taxon>Metazoa</taxon>
        <taxon>Ecdysozoa</taxon>
        <taxon>Nematoda</taxon>
        <taxon>Chromadorea</taxon>
        <taxon>Rhabditida</taxon>
        <taxon>Rhabditina</taxon>
        <taxon>Rhabditomorpha</taxon>
        <taxon>Rhabditoidea</taxon>
        <taxon>Rhabditidae</taxon>
        <taxon>Peloderinae</taxon>
        <taxon>Caenorhabditis</taxon>
    </lineage>
</organism>
<keyword evidence="9" id="KW-1185">Reference proteome</keyword>
<dbReference type="EMBL" id="CADEPM010000002">
    <property type="protein sequence ID" value="CAB3400423.1"/>
    <property type="molecule type" value="Genomic_DNA"/>
</dbReference>
<feature type="binding site" evidence="4">
    <location>
        <begin position="255"/>
        <end position="259"/>
    </location>
    <ligand>
        <name>3'-phosphoadenylyl sulfate</name>
        <dbReference type="ChEBI" id="CHEBI:58339"/>
    </ligand>
</feature>
<dbReference type="Pfam" id="PF00685">
    <property type="entry name" value="Sulfotransfer_1"/>
    <property type="match status" value="1"/>
</dbReference>
<dbReference type="Proteomes" id="UP000494206">
    <property type="component" value="Unassembled WGS sequence"/>
</dbReference>
<evidence type="ECO:0000313" key="8">
    <source>
        <dbReference type="EMBL" id="CAB3400423.1"/>
    </source>
</evidence>
<feature type="signal peptide" evidence="6">
    <location>
        <begin position="1"/>
        <end position="17"/>
    </location>
</feature>
<evidence type="ECO:0000259" key="7">
    <source>
        <dbReference type="Pfam" id="PF00685"/>
    </source>
</evidence>
<dbReference type="PANTHER" id="PTHR10605:SF72">
    <property type="entry name" value="HEPARAN SULFATE 3-O SULFOTRANSFERASE-B, ISOFORM A"/>
    <property type="match status" value="1"/>
</dbReference>
<evidence type="ECO:0000313" key="9">
    <source>
        <dbReference type="Proteomes" id="UP000494206"/>
    </source>
</evidence>
<feature type="active site" description="For sulfotransferase activity" evidence="3">
    <location>
        <position position="38"/>
    </location>
</feature>
<feature type="chain" id="PRO_5035868956" description="Sulfotransferase domain-containing protein" evidence="6">
    <location>
        <begin position="18"/>
        <end position="292"/>
    </location>
</feature>
<evidence type="ECO:0000256" key="4">
    <source>
        <dbReference type="PIRSR" id="PIRSR637359-2"/>
    </source>
</evidence>
<feature type="binding site" evidence="4">
    <location>
        <position position="119"/>
    </location>
    <ligand>
        <name>3'-phosphoadenylyl sulfate</name>
        <dbReference type="ChEBI" id="CHEBI:58339"/>
    </ligand>
</feature>
<evidence type="ECO:0000256" key="6">
    <source>
        <dbReference type="SAM" id="SignalP"/>
    </source>
</evidence>
<dbReference type="InterPro" id="IPR037359">
    <property type="entry name" value="NST/OST"/>
</dbReference>
<protein>
    <recommendedName>
        <fullName evidence="7">Sulfotransferase domain-containing protein</fullName>
    </recommendedName>
</protein>
<reference evidence="8 9" key="1">
    <citation type="submission" date="2020-04" db="EMBL/GenBank/DDBJ databases">
        <authorList>
            <person name="Laetsch R D."/>
            <person name="Stevens L."/>
            <person name="Kumar S."/>
            <person name="Blaxter L. M."/>
        </authorList>
    </citation>
    <scope>NUCLEOTIDE SEQUENCE [LARGE SCALE GENOMIC DNA]</scope>
</reference>
<evidence type="ECO:0000256" key="1">
    <source>
        <dbReference type="ARBA" id="ARBA00022679"/>
    </source>
</evidence>
<accession>A0A8S1EHJ8</accession>
<dbReference type="AlphaFoldDB" id="A0A8S1EHJ8"/>
<evidence type="ECO:0000256" key="2">
    <source>
        <dbReference type="ARBA" id="ARBA00023180"/>
    </source>
</evidence>
<dbReference type="InterPro" id="IPR027417">
    <property type="entry name" value="P-loop_NTPase"/>
</dbReference>
<feature type="domain" description="Sulfotransferase" evidence="7">
    <location>
        <begin position="31"/>
        <end position="245"/>
    </location>
</feature>
<keyword evidence="6" id="KW-0732">Signal</keyword>
<proteinExistence type="predicted"/>
<keyword evidence="5" id="KW-1015">Disulfide bond</keyword>
<keyword evidence="1" id="KW-0808">Transferase</keyword>
<dbReference type="InterPro" id="IPR000863">
    <property type="entry name" value="Sulfotransferase_dom"/>
</dbReference>